<dbReference type="EMBL" id="VSRR010064415">
    <property type="protein sequence ID" value="MPC84106.1"/>
    <property type="molecule type" value="Genomic_DNA"/>
</dbReference>
<protein>
    <submittedName>
        <fullName evidence="1">Uncharacterized protein</fullName>
    </submittedName>
</protein>
<organism evidence="1 2">
    <name type="scientific">Portunus trituberculatus</name>
    <name type="common">Swimming crab</name>
    <name type="synonym">Neptunus trituberculatus</name>
    <dbReference type="NCBI Taxonomy" id="210409"/>
    <lineage>
        <taxon>Eukaryota</taxon>
        <taxon>Metazoa</taxon>
        <taxon>Ecdysozoa</taxon>
        <taxon>Arthropoda</taxon>
        <taxon>Crustacea</taxon>
        <taxon>Multicrustacea</taxon>
        <taxon>Malacostraca</taxon>
        <taxon>Eumalacostraca</taxon>
        <taxon>Eucarida</taxon>
        <taxon>Decapoda</taxon>
        <taxon>Pleocyemata</taxon>
        <taxon>Brachyura</taxon>
        <taxon>Eubrachyura</taxon>
        <taxon>Portunoidea</taxon>
        <taxon>Portunidae</taxon>
        <taxon>Portuninae</taxon>
        <taxon>Portunus</taxon>
    </lineage>
</organism>
<sequence>MVIGLFLGNRLLHNSLRKATSCWAWQLGSGTQPLTQQSLRVRLHTAQDVRGLETDCLLHQVGRRPSAKADKDKVVLQNCYISLCV</sequence>
<evidence type="ECO:0000313" key="1">
    <source>
        <dbReference type="EMBL" id="MPC84106.1"/>
    </source>
</evidence>
<accession>A0A5B7IR63</accession>
<dbReference type="AlphaFoldDB" id="A0A5B7IR63"/>
<reference evidence="1 2" key="1">
    <citation type="submission" date="2019-05" db="EMBL/GenBank/DDBJ databases">
        <title>Another draft genome of Portunus trituberculatus and its Hox gene families provides insights of decapod evolution.</title>
        <authorList>
            <person name="Jeong J.-H."/>
            <person name="Song I."/>
            <person name="Kim S."/>
            <person name="Choi T."/>
            <person name="Kim D."/>
            <person name="Ryu S."/>
            <person name="Kim W."/>
        </authorList>
    </citation>
    <scope>NUCLEOTIDE SEQUENCE [LARGE SCALE GENOMIC DNA]</scope>
    <source>
        <tissue evidence="1">Muscle</tissue>
    </source>
</reference>
<dbReference type="Proteomes" id="UP000324222">
    <property type="component" value="Unassembled WGS sequence"/>
</dbReference>
<name>A0A5B7IR63_PORTR</name>
<keyword evidence="2" id="KW-1185">Reference proteome</keyword>
<proteinExistence type="predicted"/>
<gene>
    <name evidence="1" type="ORF">E2C01_078833</name>
</gene>
<evidence type="ECO:0000313" key="2">
    <source>
        <dbReference type="Proteomes" id="UP000324222"/>
    </source>
</evidence>
<comment type="caution">
    <text evidence="1">The sequence shown here is derived from an EMBL/GenBank/DDBJ whole genome shotgun (WGS) entry which is preliminary data.</text>
</comment>